<comment type="function">
    <text evidence="3">Part of the endoplasmic reticulum membrane protein complex (EMC) that enables the energy-independent insertion into endoplasmic reticulum membranes of newly synthesized membrane proteins.</text>
</comment>
<dbReference type="PROSITE" id="PS50005">
    <property type="entry name" value="TPR"/>
    <property type="match status" value="1"/>
</dbReference>
<dbReference type="InterPro" id="IPR019734">
    <property type="entry name" value="TPR_rpt"/>
</dbReference>
<dbReference type="InterPro" id="IPR039856">
    <property type="entry name" value="EMC2-like"/>
</dbReference>
<dbReference type="SMART" id="SM00028">
    <property type="entry name" value="TPR"/>
    <property type="match status" value="1"/>
</dbReference>
<keyword evidence="5" id="KW-1185">Reference proteome</keyword>
<protein>
    <recommendedName>
        <fullName evidence="3">ER membrane protein complex subunit 2</fullName>
    </recommendedName>
</protein>
<comment type="subcellular location">
    <subcellularLocation>
        <location evidence="3">Endoplasmic reticulum membrane</location>
        <topology evidence="3">Peripheral membrane protein</topology>
        <orientation evidence="3">Cytoplasmic side</orientation>
    </subcellularLocation>
</comment>
<evidence type="ECO:0000256" key="2">
    <source>
        <dbReference type="PROSITE-ProRule" id="PRU00339"/>
    </source>
</evidence>
<dbReference type="PANTHER" id="PTHR12760">
    <property type="entry name" value="TETRATRICOPEPTIDE REPEAT PROTEIN"/>
    <property type="match status" value="1"/>
</dbReference>
<keyword evidence="3" id="KW-0256">Endoplasmic reticulum</keyword>
<keyword evidence="1 2" id="KW-0802">TPR repeat</keyword>
<evidence type="ECO:0000256" key="3">
    <source>
        <dbReference type="RuleBase" id="RU367091"/>
    </source>
</evidence>
<proteinExistence type="inferred from homology"/>
<dbReference type="EMBL" id="OZ004253">
    <property type="protein sequence ID" value="CAK7894293.1"/>
    <property type="molecule type" value="Genomic_DNA"/>
</dbReference>
<sequence length="294" mass="33965">MSDLLRKRFLKIAQSGIVAQYTPKQLSELRLELLAFPTDSLNPVEFFSLLELQFYVSLLTNHDVEAKAALDRIVDQFGADKSQRIKVLQSLYLESIGEDEKATKILTGNPDELELSRRLTTFSRKTGKNNNEDNSDYINTLIFFLDLTPSDIKTWAELANEYSKTGNYERAIFCYKEILLYEPYAYNIFYKVGLQYYYHFLQIESGLRDKKEKLLEAVDILTNSRNNFLRSVELCESFEKGWLGVYTIGELEFNKKLSSKSPSKESRIFLEDGDKLRDLSKKNSGSLISLDKIN</sequence>
<dbReference type="InterPro" id="IPR011990">
    <property type="entry name" value="TPR-like_helical_dom_sf"/>
</dbReference>
<evidence type="ECO:0000313" key="4">
    <source>
        <dbReference type="EMBL" id="CAK7894293.1"/>
    </source>
</evidence>
<keyword evidence="3" id="KW-0472">Membrane</keyword>
<gene>
    <name evidence="4" type="primary">EMC2</name>
    <name evidence="4" type="ORF">CAAN4_A11760</name>
</gene>
<reference evidence="4 5" key="1">
    <citation type="submission" date="2024-01" db="EMBL/GenBank/DDBJ databases">
        <authorList>
            <consortium name="Genoscope - CEA"/>
            <person name="William W."/>
        </authorList>
    </citation>
    <scope>NUCLEOTIDE SEQUENCE [LARGE SCALE GENOMIC DNA]</scope>
    <source>
        <strain evidence="4 5">29B2s-10</strain>
    </source>
</reference>
<accession>A0ABP0EAZ5</accession>
<evidence type="ECO:0000313" key="5">
    <source>
        <dbReference type="Proteomes" id="UP001497600"/>
    </source>
</evidence>
<dbReference type="SUPFAM" id="SSF48452">
    <property type="entry name" value="TPR-like"/>
    <property type="match status" value="1"/>
</dbReference>
<organism evidence="4 5">
    <name type="scientific">[Candida] anglica</name>
    <dbReference type="NCBI Taxonomy" id="148631"/>
    <lineage>
        <taxon>Eukaryota</taxon>
        <taxon>Fungi</taxon>
        <taxon>Dikarya</taxon>
        <taxon>Ascomycota</taxon>
        <taxon>Saccharomycotina</taxon>
        <taxon>Pichiomycetes</taxon>
        <taxon>Debaryomycetaceae</taxon>
        <taxon>Kurtzmaniella</taxon>
    </lineage>
</organism>
<name>A0ABP0EAZ5_9ASCO</name>
<comment type="subunit">
    <text evidence="3">Component of the ER membrane protein complex (EMC).</text>
</comment>
<dbReference type="Proteomes" id="UP001497600">
    <property type="component" value="Chromosome A"/>
</dbReference>
<comment type="similarity">
    <text evidence="3">Belongs to the EMC2 family.</text>
</comment>
<dbReference type="Gene3D" id="1.25.40.10">
    <property type="entry name" value="Tetratricopeptide repeat domain"/>
    <property type="match status" value="1"/>
</dbReference>
<feature type="repeat" description="TPR" evidence="2">
    <location>
        <begin position="152"/>
        <end position="185"/>
    </location>
</feature>
<evidence type="ECO:0000256" key="1">
    <source>
        <dbReference type="ARBA" id="ARBA00022803"/>
    </source>
</evidence>